<accession>A0AAV7NWD2</accession>
<comment type="caution">
    <text evidence="1">The sequence shown here is derived from an EMBL/GenBank/DDBJ whole genome shotgun (WGS) entry which is preliminary data.</text>
</comment>
<name>A0AAV7NWD2_PLEWA</name>
<sequence length="91" mass="10554">MIRNGMAENRGLVGGRWVGDTIEWAIVEENPIMLSHSDDNIVEDLEVWEEILRTLEQLGTQEKVRGMQLVTILQKLRTIRDKGDLIRLDWP</sequence>
<keyword evidence="2" id="KW-1185">Reference proteome</keyword>
<evidence type="ECO:0000313" key="2">
    <source>
        <dbReference type="Proteomes" id="UP001066276"/>
    </source>
</evidence>
<gene>
    <name evidence="1" type="ORF">NDU88_008553</name>
</gene>
<dbReference type="Proteomes" id="UP001066276">
    <property type="component" value="Chromosome 8"/>
</dbReference>
<evidence type="ECO:0000313" key="1">
    <source>
        <dbReference type="EMBL" id="KAJ1120383.1"/>
    </source>
</evidence>
<protein>
    <submittedName>
        <fullName evidence="1">Uncharacterized protein</fullName>
    </submittedName>
</protein>
<proteinExistence type="predicted"/>
<organism evidence="1 2">
    <name type="scientific">Pleurodeles waltl</name>
    <name type="common">Iberian ribbed newt</name>
    <dbReference type="NCBI Taxonomy" id="8319"/>
    <lineage>
        <taxon>Eukaryota</taxon>
        <taxon>Metazoa</taxon>
        <taxon>Chordata</taxon>
        <taxon>Craniata</taxon>
        <taxon>Vertebrata</taxon>
        <taxon>Euteleostomi</taxon>
        <taxon>Amphibia</taxon>
        <taxon>Batrachia</taxon>
        <taxon>Caudata</taxon>
        <taxon>Salamandroidea</taxon>
        <taxon>Salamandridae</taxon>
        <taxon>Pleurodelinae</taxon>
        <taxon>Pleurodeles</taxon>
    </lineage>
</organism>
<dbReference type="AlphaFoldDB" id="A0AAV7NWD2"/>
<reference evidence="1" key="1">
    <citation type="journal article" date="2022" name="bioRxiv">
        <title>Sequencing and chromosome-scale assembly of the giantPleurodeles waltlgenome.</title>
        <authorList>
            <person name="Brown T."/>
            <person name="Elewa A."/>
            <person name="Iarovenko S."/>
            <person name="Subramanian E."/>
            <person name="Araus A.J."/>
            <person name="Petzold A."/>
            <person name="Susuki M."/>
            <person name="Suzuki K.-i.T."/>
            <person name="Hayashi T."/>
            <person name="Toyoda A."/>
            <person name="Oliveira C."/>
            <person name="Osipova E."/>
            <person name="Leigh N.D."/>
            <person name="Simon A."/>
            <person name="Yun M.H."/>
        </authorList>
    </citation>
    <scope>NUCLEOTIDE SEQUENCE</scope>
    <source>
        <strain evidence="1">20211129_DDA</strain>
        <tissue evidence="1">Liver</tissue>
    </source>
</reference>
<dbReference type="EMBL" id="JANPWB010000012">
    <property type="protein sequence ID" value="KAJ1120383.1"/>
    <property type="molecule type" value="Genomic_DNA"/>
</dbReference>